<feature type="region of interest" description="Disordered" evidence="1">
    <location>
        <begin position="194"/>
        <end position="233"/>
    </location>
</feature>
<keyword evidence="3" id="KW-1185">Reference proteome</keyword>
<gene>
    <name evidence="2" type="ORF">C8A03DRAFT_12617</name>
</gene>
<feature type="region of interest" description="Disordered" evidence="1">
    <location>
        <begin position="131"/>
        <end position="150"/>
    </location>
</feature>
<dbReference type="Proteomes" id="UP001303760">
    <property type="component" value="Unassembled WGS sequence"/>
</dbReference>
<proteinExistence type="predicted"/>
<name>A0AAN7CG85_9PEZI</name>
<protein>
    <submittedName>
        <fullName evidence="2">Uncharacterized protein</fullName>
    </submittedName>
</protein>
<evidence type="ECO:0000313" key="2">
    <source>
        <dbReference type="EMBL" id="KAK4241061.1"/>
    </source>
</evidence>
<reference evidence="2" key="2">
    <citation type="submission" date="2023-05" db="EMBL/GenBank/DDBJ databases">
        <authorList>
            <consortium name="Lawrence Berkeley National Laboratory"/>
            <person name="Steindorff A."/>
            <person name="Hensen N."/>
            <person name="Bonometti L."/>
            <person name="Westerberg I."/>
            <person name="Brannstrom I.O."/>
            <person name="Guillou S."/>
            <person name="Cros-Aarteil S."/>
            <person name="Calhoun S."/>
            <person name="Haridas S."/>
            <person name="Kuo A."/>
            <person name="Mondo S."/>
            <person name="Pangilinan J."/>
            <person name="Riley R."/>
            <person name="Labutti K."/>
            <person name="Andreopoulos B."/>
            <person name="Lipzen A."/>
            <person name="Chen C."/>
            <person name="Yanf M."/>
            <person name="Daum C."/>
            <person name="Ng V."/>
            <person name="Clum A."/>
            <person name="Ohm R."/>
            <person name="Martin F."/>
            <person name="Silar P."/>
            <person name="Natvig D."/>
            <person name="Lalanne C."/>
            <person name="Gautier V."/>
            <person name="Ament-Velasquez S.L."/>
            <person name="Kruys A."/>
            <person name="Hutchinson M.I."/>
            <person name="Powell A.J."/>
            <person name="Barry K."/>
            <person name="Miller A.N."/>
            <person name="Grigoriev I.V."/>
            <person name="Debuchy R."/>
            <person name="Gladieux P."/>
            <person name="Thoren M.H."/>
            <person name="Johannesson H."/>
        </authorList>
    </citation>
    <scope>NUCLEOTIDE SEQUENCE</scope>
    <source>
        <strain evidence="2">CBS 532.94</strain>
    </source>
</reference>
<organism evidence="2 3">
    <name type="scientific">Achaetomium macrosporum</name>
    <dbReference type="NCBI Taxonomy" id="79813"/>
    <lineage>
        <taxon>Eukaryota</taxon>
        <taxon>Fungi</taxon>
        <taxon>Dikarya</taxon>
        <taxon>Ascomycota</taxon>
        <taxon>Pezizomycotina</taxon>
        <taxon>Sordariomycetes</taxon>
        <taxon>Sordariomycetidae</taxon>
        <taxon>Sordariales</taxon>
        <taxon>Chaetomiaceae</taxon>
        <taxon>Achaetomium</taxon>
    </lineage>
</organism>
<feature type="compositionally biased region" description="Acidic residues" evidence="1">
    <location>
        <begin position="215"/>
        <end position="224"/>
    </location>
</feature>
<accession>A0AAN7CG85</accession>
<dbReference type="AlphaFoldDB" id="A0AAN7CG85"/>
<reference evidence="2" key="1">
    <citation type="journal article" date="2023" name="Mol. Phylogenet. Evol.">
        <title>Genome-scale phylogeny and comparative genomics of the fungal order Sordariales.</title>
        <authorList>
            <person name="Hensen N."/>
            <person name="Bonometti L."/>
            <person name="Westerberg I."/>
            <person name="Brannstrom I.O."/>
            <person name="Guillou S."/>
            <person name="Cros-Aarteil S."/>
            <person name="Calhoun S."/>
            <person name="Haridas S."/>
            <person name="Kuo A."/>
            <person name="Mondo S."/>
            <person name="Pangilinan J."/>
            <person name="Riley R."/>
            <person name="LaButti K."/>
            <person name="Andreopoulos B."/>
            <person name="Lipzen A."/>
            <person name="Chen C."/>
            <person name="Yan M."/>
            <person name="Daum C."/>
            <person name="Ng V."/>
            <person name="Clum A."/>
            <person name="Steindorff A."/>
            <person name="Ohm R.A."/>
            <person name="Martin F."/>
            <person name="Silar P."/>
            <person name="Natvig D.O."/>
            <person name="Lalanne C."/>
            <person name="Gautier V."/>
            <person name="Ament-Velasquez S.L."/>
            <person name="Kruys A."/>
            <person name="Hutchinson M.I."/>
            <person name="Powell A.J."/>
            <person name="Barry K."/>
            <person name="Miller A.N."/>
            <person name="Grigoriev I.V."/>
            <person name="Debuchy R."/>
            <person name="Gladieux P."/>
            <person name="Hiltunen Thoren M."/>
            <person name="Johannesson H."/>
        </authorList>
    </citation>
    <scope>NUCLEOTIDE SEQUENCE</scope>
    <source>
        <strain evidence="2">CBS 532.94</strain>
    </source>
</reference>
<evidence type="ECO:0000313" key="3">
    <source>
        <dbReference type="Proteomes" id="UP001303760"/>
    </source>
</evidence>
<comment type="caution">
    <text evidence="2">The sequence shown here is derived from an EMBL/GenBank/DDBJ whole genome shotgun (WGS) entry which is preliminary data.</text>
</comment>
<evidence type="ECO:0000256" key="1">
    <source>
        <dbReference type="SAM" id="MobiDB-lite"/>
    </source>
</evidence>
<sequence>MGRLLDFALRKLIGVKGVLPGMKILKRMTAPSLIDIAPAVWDLQYLQARTHAHTMSAHAQVIPTIAAGIARLRNARSASLREKLDNLLGKANADAGDSQDSVDAEADVTDEFKKRLWSLCQTRIRPVPTRGNQVRKETDGNTTKQPPAQIMPEGEGLVQHTTPPYYPHGFSSNVVIEEESYELVTDYDTYTIPGTFSEPNFPEPDDFPHTGESYSADDGEQSSEEDTHGSEGDYFYADGQGNIFPIERHAVRGPGEVGWPIIPPVTEPEGFTREDEETAMPWDESPNEQYIMYHEVEHWPPVRGALMLPEAAEPPLLLSQFDDTPFDGWGTD</sequence>
<dbReference type="EMBL" id="MU860028">
    <property type="protein sequence ID" value="KAK4241061.1"/>
    <property type="molecule type" value="Genomic_DNA"/>
</dbReference>